<feature type="transmembrane region" description="Helical" evidence="1">
    <location>
        <begin position="179"/>
        <end position="207"/>
    </location>
</feature>
<keyword evidence="1" id="KW-0472">Membrane</keyword>
<dbReference type="AlphaFoldDB" id="A0A4U5LRP5"/>
<dbReference type="EMBL" id="AZBU02000013">
    <property type="protein sequence ID" value="TKR58671.1"/>
    <property type="molecule type" value="Genomic_DNA"/>
</dbReference>
<dbReference type="Pfam" id="PF10327">
    <property type="entry name" value="7TM_GPCR_Sri"/>
    <property type="match status" value="1"/>
</dbReference>
<feature type="transmembrane region" description="Helical" evidence="1">
    <location>
        <begin position="132"/>
        <end position="158"/>
    </location>
</feature>
<reference evidence="2 3" key="2">
    <citation type="journal article" date="2019" name="G3 (Bethesda)">
        <title>Hybrid Assembly of the Genome of the Entomopathogenic Nematode Steinernema carpocapsae Identifies the X-Chromosome.</title>
        <authorList>
            <person name="Serra L."/>
            <person name="Macchietto M."/>
            <person name="Macias-Munoz A."/>
            <person name="McGill C.J."/>
            <person name="Rodriguez I.M."/>
            <person name="Rodriguez B."/>
            <person name="Murad R."/>
            <person name="Mortazavi A."/>
        </authorList>
    </citation>
    <scope>NUCLEOTIDE SEQUENCE [LARGE SCALE GENOMIC DNA]</scope>
    <source>
        <strain evidence="2 3">ALL</strain>
    </source>
</reference>
<protein>
    <recommendedName>
        <fullName evidence="4">G-protein coupled receptors family 1 profile domain-containing protein</fullName>
    </recommendedName>
</protein>
<feature type="transmembrane region" description="Helical" evidence="1">
    <location>
        <begin position="31"/>
        <end position="54"/>
    </location>
</feature>
<dbReference type="InterPro" id="IPR019429">
    <property type="entry name" value="7TM_GPCR_serpentine_rcpt_Sri"/>
</dbReference>
<evidence type="ECO:0008006" key="4">
    <source>
        <dbReference type="Google" id="ProtNLM"/>
    </source>
</evidence>
<feature type="transmembrane region" description="Helical" evidence="1">
    <location>
        <begin position="227"/>
        <end position="256"/>
    </location>
</feature>
<dbReference type="PANTHER" id="PTHR22943:SF248">
    <property type="entry name" value="SEVEN TM RECEPTOR"/>
    <property type="match status" value="1"/>
</dbReference>
<dbReference type="PANTHER" id="PTHR22943">
    <property type="entry name" value="7-TRANSMEMBRANE DOMAIN RECEPTOR C.ELEGANS"/>
    <property type="match status" value="1"/>
</dbReference>
<keyword evidence="1" id="KW-0812">Transmembrane</keyword>
<keyword evidence="3" id="KW-1185">Reference proteome</keyword>
<feature type="transmembrane region" description="Helical" evidence="1">
    <location>
        <begin position="75"/>
        <end position="92"/>
    </location>
</feature>
<comment type="caution">
    <text evidence="2">The sequence shown here is derived from an EMBL/GenBank/DDBJ whole genome shotgun (WGS) entry which is preliminary data.</text>
</comment>
<proteinExistence type="predicted"/>
<dbReference type="SUPFAM" id="SSF81321">
    <property type="entry name" value="Family A G protein-coupled receptor-like"/>
    <property type="match status" value="1"/>
</dbReference>
<keyword evidence="1" id="KW-1133">Transmembrane helix</keyword>
<evidence type="ECO:0000313" key="3">
    <source>
        <dbReference type="Proteomes" id="UP000298663"/>
    </source>
</evidence>
<name>A0A4U5LRP5_STECR</name>
<dbReference type="Proteomes" id="UP000298663">
    <property type="component" value="Unassembled WGS sequence"/>
</dbReference>
<evidence type="ECO:0000313" key="2">
    <source>
        <dbReference type="EMBL" id="TKR58671.1"/>
    </source>
</evidence>
<gene>
    <name evidence="2" type="ORF">L596_030086</name>
</gene>
<evidence type="ECO:0000256" key="1">
    <source>
        <dbReference type="SAM" id="Phobius"/>
    </source>
</evidence>
<sequence length="311" mass="35662">MGFIYLPRPALEIVGAYSTGLARHFGSSVGFFMLTVSVFLFASYLTSLAYGFLYRVLSLKDHGLMRTLHSKKGKIIVFFVHILIGSLFSYPVQFCHLDDDLYKFLVLQDHPQYQTFFKEHPMFGSNYKYKPIIFAASVINAYLVSWLFFIVFCLVAFLRHLRAAKFTMKNKAYKLQVNLFRALAVQTFAPIILLCVPFTMVFLGFIFRFPFHNSKTKHKLNNTMDGILVIVELTEVVYTFHSIINGLVVIFMIPAYRKVVIGSYQKLIVEIGIHKVIKSISNETGMTATKVQTISVRNTTLCSDRVFAKRF</sequence>
<reference evidence="2 3" key="1">
    <citation type="journal article" date="2015" name="Genome Biol.">
        <title>Comparative genomics of Steinernema reveals deeply conserved gene regulatory networks.</title>
        <authorList>
            <person name="Dillman A.R."/>
            <person name="Macchietto M."/>
            <person name="Porter C.F."/>
            <person name="Rogers A."/>
            <person name="Williams B."/>
            <person name="Antoshechkin I."/>
            <person name="Lee M.M."/>
            <person name="Goodwin Z."/>
            <person name="Lu X."/>
            <person name="Lewis E.E."/>
            <person name="Goodrich-Blair H."/>
            <person name="Stock S.P."/>
            <person name="Adams B.J."/>
            <person name="Sternberg P.W."/>
            <person name="Mortazavi A."/>
        </authorList>
    </citation>
    <scope>NUCLEOTIDE SEQUENCE [LARGE SCALE GENOMIC DNA]</scope>
    <source>
        <strain evidence="2 3">ALL</strain>
    </source>
</reference>
<accession>A0A4U5LRP5</accession>
<dbReference type="OrthoDB" id="5859135at2759"/>
<organism evidence="2 3">
    <name type="scientific">Steinernema carpocapsae</name>
    <name type="common">Entomopathogenic nematode</name>
    <dbReference type="NCBI Taxonomy" id="34508"/>
    <lineage>
        <taxon>Eukaryota</taxon>
        <taxon>Metazoa</taxon>
        <taxon>Ecdysozoa</taxon>
        <taxon>Nematoda</taxon>
        <taxon>Chromadorea</taxon>
        <taxon>Rhabditida</taxon>
        <taxon>Tylenchina</taxon>
        <taxon>Panagrolaimomorpha</taxon>
        <taxon>Strongyloidoidea</taxon>
        <taxon>Steinernematidae</taxon>
        <taxon>Steinernema</taxon>
    </lineage>
</organism>